<dbReference type="EMBL" id="WBKO01000003">
    <property type="protein sequence ID" value="MDV2482818.1"/>
    <property type="molecule type" value="Genomic_DNA"/>
</dbReference>
<gene>
    <name evidence="2" type="ORF">F8E02_12630</name>
</gene>
<dbReference type="InterPro" id="IPR000782">
    <property type="entry name" value="FAS1_domain"/>
</dbReference>
<dbReference type="Pfam" id="PF02469">
    <property type="entry name" value="Fasciclin"/>
    <property type="match status" value="1"/>
</dbReference>
<reference evidence="2 3" key="1">
    <citation type="submission" date="2019-10" db="EMBL/GenBank/DDBJ databases">
        <title>Isolation and characterization of Methanoculleus sp. Wushi-C6 from a hot spring well.</title>
        <authorList>
            <person name="Chen S.-C."/>
            <person name="Lan Z.-H."/>
            <person name="You Y.-T."/>
            <person name="Lai M.-C."/>
        </authorList>
    </citation>
    <scope>NUCLEOTIDE SEQUENCE [LARGE SCALE GENOMIC DNA]</scope>
    <source>
        <strain evidence="2 3">Wushi-C6</strain>
    </source>
</reference>
<name>A0ABU3X445_9EURY</name>
<comment type="caution">
    <text evidence="2">The sequence shown here is derived from an EMBL/GenBank/DDBJ whole genome shotgun (WGS) entry which is preliminary data.</text>
</comment>
<dbReference type="PANTHER" id="PTHR10900:SF77">
    <property type="entry name" value="FI19380P1"/>
    <property type="match status" value="1"/>
</dbReference>
<dbReference type="Gene3D" id="2.30.180.10">
    <property type="entry name" value="FAS1 domain"/>
    <property type="match status" value="1"/>
</dbReference>
<evidence type="ECO:0000313" key="3">
    <source>
        <dbReference type="Proteomes" id="UP001281203"/>
    </source>
</evidence>
<evidence type="ECO:0000259" key="1">
    <source>
        <dbReference type="PROSITE" id="PS50213"/>
    </source>
</evidence>
<dbReference type="PROSITE" id="PS50213">
    <property type="entry name" value="FAS1"/>
    <property type="match status" value="1"/>
</dbReference>
<dbReference type="SMART" id="SM00554">
    <property type="entry name" value="FAS1"/>
    <property type="match status" value="1"/>
</dbReference>
<proteinExistence type="predicted"/>
<accession>A0ABU3X445</accession>
<feature type="domain" description="FAS1" evidence="1">
    <location>
        <begin position="42"/>
        <end position="173"/>
    </location>
</feature>
<evidence type="ECO:0000313" key="2">
    <source>
        <dbReference type="EMBL" id="MDV2482818.1"/>
    </source>
</evidence>
<sequence>MQATHALILALAVAATVLACGCTSPVVDPTANQTNETLTVESLPIAGVLDREGNFTTFLQAFEAAGLVGTIEGPGPYTVFAPTDEAFEQFPDAVMEGLFNDPKGALAEIALYHMVPGRHTASEIAANRTIATVQGNRAPVEADGDEVTVGGAAVVRTDIPAANGVIHVIDAVMIPPDVTLPPEPEENGTG</sequence>
<dbReference type="Proteomes" id="UP001281203">
    <property type="component" value="Unassembled WGS sequence"/>
</dbReference>
<dbReference type="InterPro" id="IPR036378">
    <property type="entry name" value="FAS1_dom_sf"/>
</dbReference>
<keyword evidence="3" id="KW-1185">Reference proteome</keyword>
<dbReference type="RefSeq" id="WP_317065953.1">
    <property type="nucleotide sequence ID" value="NZ_WBKO01000003.1"/>
</dbReference>
<protein>
    <submittedName>
        <fullName evidence="2">Fasciclin domain-containing protein</fullName>
    </submittedName>
</protein>
<organism evidence="2 3">
    <name type="scientific">Methanoculleus caldifontis</name>
    <dbReference type="NCBI Taxonomy" id="2651577"/>
    <lineage>
        <taxon>Archaea</taxon>
        <taxon>Methanobacteriati</taxon>
        <taxon>Methanobacteriota</taxon>
        <taxon>Stenosarchaea group</taxon>
        <taxon>Methanomicrobia</taxon>
        <taxon>Methanomicrobiales</taxon>
        <taxon>Methanomicrobiaceae</taxon>
        <taxon>Methanoculleus</taxon>
    </lineage>
</organism>
<dbReference type="SUPFAM" id="SSF82153">
    <property type="entry name" value="FAS1 domain"/>
    <property type="match status" value="1"/>
</dbReference>
<dbReference type="PANTHER" id="PTHR10900">
    <property type="entry name" value="PERIOSTIN-RELATED"/>
    <property type="match status" value="1"/>
</dbReference>
<dbReference type="InterPro" id="IPR050904">
    <property type="entry name" value="Adhesion/Biosynth-related"/>
</dbReference>